<keyword evidence="1" id="KW-1133">Transmembrane helix</keyword>
<reference evidence="3 4" key="1">
    <citation type="submission" date="2018-11" db="EMBL/GenBank/DDBJ databases">
        <title>Genomic Encyclopedia of Type Strains, Phase IV (KMG-IV): sequencing the most valuable type-strain genomes for metagenomic binning, comparative biology and taxonomic classification.</title>
        <authorList>
            <person name="Goeker M."/>
        </authorList>
    </citation>
    <scope>NUCLEOTIDE SEQUENCE [LARGE SCALE GENOMIC DNA]</scope>
    <source>
        <strain evidence="3 4">DSM 26537</strain>
    </source>
</reference>
<dbReference type="PANTHER" id="PTHR42736">
    <property type="entry name" value="PROTEIN-GLUTAMINE GAMMA-GLUTAMYLTRANSFERASE"/>
    <property type="match status" value="1"/>
</dbReference>
<evidence type="ECO:0000313" key="4">
    <source>
        <dbReference type="Proteomes" id="UP000273083"/>
    </source>
</evidence>
<dbReference type="InterPro" id="IPR002931">
    <property type="entry name" value="Transglutaminase-like"/>
</dbReference>
<keyword evidence="1" id="KW-0472">Membrane</keyword>
<dbReference type="Gene3D" id="3.10.620.30">
    <property type="match status" value="1"/>
</dbReference>
<comment type="caution">
    <text evidence="3">The sequence shown here is derived from an EMBL/GenBank/DDBJ whole genome shotgun (WGS) entry which is preliminary data.</text>
</comment>
<dbReference type="RefSeq" id="WP_170164287.1">
    <property type="nucleotide sequence ID" value="NZ_RJVG01000004.1"/>
</dbReference>
<sequence>MVKNRIILILSIMATAVFASFYGGNIPFALFYMSLIIPVICLLYNYYVYLRFKIYQAVENKTVIKGEVTRYIFKLTNEDILPYHNIKVNFYRDKSRILGIDEDNQYSLLPGESKTMETSICCRYRGEYYVGARSVTITDFLYLFSITYPIQSNMKISVLPRIGSLTNPQLISLNADSKYNKRGMKGEEEEADCEVRRYLSSDSKKIIHWKASAKKGELLVRQYISIPNRGVNVYMDLVPLKNETELAKVIIEDKIIESTLALADYCRGKRIPFTGFFHQEEMERITISRQSDLDEFYQRCVNVLFRGMKSIDQILKWGSGDVNTNIQHIVITHYVSEDLYKTLAELIKCGAECGLILIIEDISESKKHLIGLIKELGTNTIILMFDFHQMLYGFYLYNIRPQESEILLKNCRAEITYHKIKTKSVFYPLKTYQLESDTISYDSTGPNLYGDKLMKRGAAYEISYYEINYESDTIKNYLRKISRTDGSGKQPVNQSFNNDEFRTYLEEILYNHYLENYPMEDNFIEKMREHTKLIKNEFTKLPVVSDRVKNLAKEITKSHNNDYDKLKAIERYLSAYTYTLSPPKPEKVEDTIESFLFENKKGYCTYFATAMAVLGRCVGIPVRYVEGLVVNYDDYDGENYLVKNSASHAWAEAYMEGFGWVPFEPTPGRYHERFYMWEDRKTVSTVSNSSSPHEWESILNEQAEENKKIIHLEKMQQTRYMFHICVIILGGFAGLPLIYIFILKYGKKNRFLKAASNEKAKYLLGDILKFLKMDGYKLISGETLYDYGKRINHRSDFDEITLERVFTLYNNIRYSKNEIKPEDIESMILYYNCLKKKMIKKSKWNNKVKIYFSTIAYK</sequence>
<dbReference type="PANTHER" id="PTHR42736:SF1">
    <property type="entry name" value="PROTEIN-GLUTAMINE GAMMA-GLUTAMYLTRANSFERASE"/>
    <property type="match status" value="1"/>
</dbReference>
<evidence type="ECO:0000313" key="3">
    <source>
        <dbReference type="EMBL" id="ROR28474.1"/>
    </source>
</evidence>
<name>A0A3N1XP67_9FIRM</name>
<evidence type="ECO:0000256" key="1">
    <source>
        <dbReference type="SAM" id="Phobius"/>
    </source>
</evidence>
<evidence type="ECO:0000259" key="2">
    <source>
        <dbReference type="SMART" id="SM00460"/>
    </source>
</evidence>
<proteinExistence type="predicted"/>
<dbReference type="InterPro" id="IPR052901">
    <property type="entry name" value="Bact_TGase-like"/>
</dbReference>
<dbReference type="SUPFAM" id="SSF54001">
    <property type="entry name" value="Cysteine proteinases"/>
    <property type="match status" value="1"/>
</dbReference>
<dbReference type="SMART" id="SM00460">
    <property type="entry name" value="TGc"/>
    <property type="match status" value="1"/>
</dbReference>
<dbReference type="Pfam" id="PF01841">
    <property type="entry name" value="Transglut_core"/>
    <property type="match status" value="1"/>
</dbReference>
<feature type="domain" description="Transglutaminase-like" evidence="2">
    <location>
        <begin position="596"/>
        <end position="667"/>
    </location>
</feature>
<gene>
    <name evidence="3" type="ORF">EDD66_10456</name>
</gene>
<feature type="transmembrane region" description="Helical" evidence="1">
    <location>
        <begin position="29"/>
        <end position="47"/>
    </location>
</feature>
<protein>
    <submittedName>
        <fullName evidence="3">Uncharacterized protein DUF58</fullName>
    </submittedName>
</protein>
<keyword evidence="4" id="KW-1185">Reference proteome</keyword>
<feature type="transmembrane region" description="Helical" evidence="1">
    <location>
        <begin position="720"/>
        <end position="743"/>
    </location>
</feature>
<dbReference type="InterPro" id="IPR038765">
    <property type="entry name" value="Papain-like_cys_pep_sf"/>
</dbReference>
<accession>A0A3N1XP67</accession>
<keyword evidence="1" id="KW-0812">Transmembrane</keyword>
<dbReference type="AlphaFoldDB" id="A0A3N1XP67"/>
<dbReference type="EMBL" id="RJVG01000004">
    <property type="protein sequence ID" value="ROR28474.1"/>
    <property type="molecule type" value="Genomic_DNA"/>
</dbReference>
<organism evidence="3 4">
    <name type="scientific">Mobilisporobacter senegalensis</name>
    <dbReference type="NCBI Taxonomy" id="1329262"/>
    <lineage>
        <taxon>Bacteria</taxon>
        <taxon>Bacillati</taxon>
        <taxon>Bacillota</taxon>
        <taxon>Clostridia</taxon>
        <taxon>Lachnospirales</taxon>
        <taxon>Lachnospiraceae</taxon>
        <taxon>Mobilisporobacter</taxon>
    </lineage>
</organism>
<dbReference type="Proteomes" id="UP000273083">
    <property type="component" value="Unassembled WGS sequence"/>
</dbReference>